<name>A0A382T0H5_9ZZZZ</name>
<reference evidence="1" key="1">
    <citation type="submission" date="2018-05" db="EMBL/GenBank/DDBJ databases">
        <authorList>
            <person name="Lanie J.A."/>
            <person name="Ng W.-L."/>
            <person name="Kazmierczak K.M."/>
            <person name="Andrzejewski T.M."/>
            <person name="Davidsen T.M."/>
            <person name="Wayne K.J."/>
            <person name="Tettelin H."/>
            <person name="Glass J.I."/>
            <person name="Rusch D."/>
            <person name="Podicherti R."/>
            <person name="Tsui H.-C.T."/>
            <person name="Winkler M.E."/>
        </authorList>
    </citation>
    <scope>NUCLEOTIDE SEQUENCE</scope>
</reference>
<accession>A0A382T0H5</accession>
<protein>
    <submittedName>
        <fullName evidence="1">Uncharacterized protein</fullName>
    </submittedName>
</protein>
<gene>
    <name evidence="1" type="ORF">METZ01_LOCUS368156</name>
</gene>
<organism evidence="1">
    <name type="scientific">marine metagenome</name>
    <dbReference type="NCBI Taxonomy" id="408172"/>
    <lineage>
        <taxon>unclassified sequences</taxon>
        <taxon>metagenomes</taxon>
        <taxon>ecological metagenomes</taxon>
    </lineage>
</organism>
<dbReference type="EMBL" id="UINC01132778">
    <property type="protein sequence ID" value="SVD15302.1"/>
    <property type="molecule type" value="Genomic_DNA"/>
</dbReference>
<sequence>MFTNQSNLDFSYSPESPCIDSGDPEIIDPDGTVSDIGANYFSQEISYSMNIMEGWNLIGLSVSTDNSYYDELFENSIENSLFYFNEDGVYTAVDNLQPGYGYWLRFELPFNANISGQVINSLTVNLVEGWNLISGISNSITLDLIMDPENLIIPSTLFRYDGNYTDTETIDPGYGYWLRSNGTGQIILNY</sequence>
<proteinExistence type="predicted"/>
<dbReference type="AlphaFoldDB" id="A0A382T0H5"/>
<evidence type="ECO:0000313" key="1">
    <source>
        <dbReference type="EMBL" id="SVD15302.1"/>
    </source>
</evidence>